<gene>
    <name evidence="1" type="ORF">MAR_027583</name>
</gene>
<dbReference type="EMBL" id="CP111019">
    <property type="protein sequence ID" value="WAR13403.1"/>
    <property type="molecule type" value="Genomic_DNA"/>
</dbReference>
<organism evidence="1 2">
    <name type="scientific">Mya arenaria</name>
    <name type="common">Soft-shell clam</name>
    <dbReference type="NCBI Taxonomy" id="6604"/>
    <lineage>
        <taxon>Eukaryota</taxon>
        <taxon>Metazoa</taxon>
        <taxon>Spiralia</taxon>
        <taxon>Lophotrochozoa</taxon>
        <taxon>Mollusca</taxon>
        <taxon>Bivalvia</taxon>
        <taxon>Autobranchia</taxon>
        <taxon>Heteroconchia</taxon>
        <taxon>Euheterodonta</taxon>
        <taxon>Imparidentia</taxon>
        <taxon>Neoheterodontei</taxon>
        <taxon>Myida</taxon>
        <taxon>Myoidea</taxon>
        <taxon>Myidae</taxon>
        <taxon>Mya</taxon>
    </lineage>
</organism>
<dbReference type="Proteomes" id="UP001164746">
    <property type="component" value="Chromosome 8"/>
</dbReference>
<evidence type="ECO:0000313" key="2">
    <source>
        <dbReference type="Proteomes" id="UP001164746"/>
    </source>
</evidence>
<evidence type="ECO:0000313" key="1">
    <source>
        <dbReference type="EMBL" id="WAR13403.1"/>
    </source>
</evidence>
<reference evidence="1" key="1">
    <citation type="submission" date="2022-11" db="EMBL/GenBank/DDBJ databases">
        <title>Centuries of genome instability and evolution in soft-shell clam transmissible cancer (bioRxiv).</title>
        <authorList>
            <person name="Hart S.F.M."/>
            <person name="Yonemitsu M.A."/>
            <person name="Giersch R.M."/>
            <person name="Beal B.F."/>
            <person name="Arriagada G."/>
            <person name="Davis B.W."/>
            <person name="Ostrander E.A."/>
            <person name="Goff S.P."/>
            <person name="Metzger M.J."/>
        </authorList>
    </citation>
    <scope>NUCLEOTIDE SEQUENCE</scope>
    <source>
        <strain evidence="1">MELC-2E11</strain>
        <tissue evidence="1">Siphon/mantle</tissue>
    </source>
</reference>
<proteinExistence type="predicted"/>
<accession>A0ABY7EY00</accession>
<keyword evidence="2" id="KW-1185">Reference proteome</keyword>
<name>A0ABY7EY00_MYAAR</name>
<sequence>MHNLHSKFSLENPGTKISRSRFCTNATETCFTRKFLQPSHLRAIHIPGMSKNPDTFIADNQENLKENLENIDIENIKCTEWKKVNDKGKQKWRQVQTEIDKHTFIEQFMESTREFAMHVERVNIQYREMRRLPQELPEGHVQHGIRNVEKTPTIKHEYTSITSRIPRLPKIETKRYFMLYVTTQNNLV</sequence>
<protein>
    <submittedName>
        <fullName evidence="1">Uncharacterized protein</fullName>
    </submittedName>
</protein>